<evidence type="ECO:0000256" key="1">
    <source>
        <dbReference type="SAM" id="MobiDB-lite"/>
    </source>
</evidence>
<dbReference type="InParanoid" id="J0WPC3"/>
<dbReference type="Proteomes" id="UP000006514">
    <property type="component" value="Unassembled WGS sequence"/>
</dbReference>
<feature type="non-terminal residue" evidence="2">
    <location>
        <position position="553"/>
    </location>
</feature>
<feature type="compositionally biased region" description="Polar residues" evidence="1">
    <location>
        <begin position="1"/>
        <end position="17"/>
    </location>
</feature>
<dbReference type="AlphaFoldDB" id="J0WPC3"/>
<organism evidence="2 3">
    <name type="scientific">Auricularia subglabra (strain TFB-10046 / SS5)</name>
    <name type="common">White-rot fungus</name>
    <name type="synonym">Auricularia delicata (strain TFB10046)</name>
    <dbReference type="NCBI Taxonomy" id="717982"/>
    <lineage>
        <taxon>Eukaryota</taxon>
        <taxon>Fungi</taxon>
        <taxon>Dikarya</taxon>
        <taxon>Basidiomycota</taxon>
        <taxon>Agaricomycotina</taxon>
        <taxon>Agaricomycetes</taxon>
        <taxon>Auriculariales</taxon>
        <taxon>Auriculariaceae</taxon>
        <taxon>Auricularia</taxon>
    </lineage>
</organism>
<evidence type="ECO:0000313" key="3">
    <source>
        <dbReference type="Proteomes" id="UP000006514"/>
    </source>
</evidence>
<reference evidence="3" key="1">
    <citation type="journal article" date="2012" name="Science">
        <title>The Paleozoic origin of enzymatic lignin decomposition reconstructed from 31 fungal genomes.</title>
        <authorList>
            <person name="Floudas D."/>
            <person name="Binder M."/>
            <person name="Riley R."/>
            <person name="Barry K."/>
            <person name="Blanchette R.A."/>
            <person name="Henrissat B."/>
            <person name="Martinez A.T."/>
            <person name="Otillar R."/>
            <person name="Spatafora J.W."/>
            <person name="Yadav J.S."/>
            <person name="Aerts A."/>
            <person name="Benoit I."/>
            <person name="Boyd A."/>
            <person name="Carlson A."/>
            <person name="Copeland A."/>
            <person name="Coutinho P.M."/>
            <person name="de Vries R.P."/>
            <person name="Ferreira P."/>
            <person name="Findley K."/>
            <person name="Foster B."/>
            <person name="Gaskell J."/>
            <person name="Glotzer D."/>
            <person name="Gorecki P."/>
            <person name="Heitman J."/>
            <person name="Hesse C."/>
            <person name="Hori C."/>
            <person name="Igarashi K."/>
            <person name="Jurgens J.A."/>
            <person name="Kallen N."/>
            <person name="Kersten P."/>
            <person name="Kohler A."/>
            <person name="Kuees U."/>
            <person name="Kumar T.K.A."/>
            <person name="Kuo A."/>
            <person name="LaButti K."/>
            <person name="Larrondo L.F."/>
            <person name="Lindquist E."/>
            <person name="Ling A."/>
            <person name="Lombard V."/>
            <person name="Lucas S."/>
            <person name="Lundell T."/>
            <person name="Martin R."/>
            <person name="McLaughlin D.J."/>
            <person name="Morgenstern I."/>
            <person name="Morin E."/>
            <person name="Murat C."/>
            <person name="Nagy L.G."/>
            <person name="Nolan M."/>
            <person name="Ohm R.A."/>
            <person name="Patyshakuliyeva A."/>
            <person name="Rokas A."/>
            <person name="Ruiz-Duenas F.J."/>
            <person name="Sabat G."/>
            <person name="Salamov A."/>
            <person name="Samejima M."/>
            <person name="Schmutz J."/>
            <person name="Slot J.C."/>
            <person name="St John F."/>
            <person name="Stenlid J."/>
            <person name="Sun H."/>
            <person name="Sun S."/>
            <person name="Syed K."/>
            <person name="Tsang A."/>
            <person name="Wiebenga A."/>
            <person name="Young D."/>
            <person name="Pisabarro A."/>
            <person name="Eastwood D.C."/>
            <person name="Martin F."/>
            <person name="Cullen D."/>
            <person name="Grigoriev I.V."/>
            <person name="Hibbett D.S."/>
        </authorList>
    </citation>
    <scope>NUCLEOTIDE SEQUENCE [LARGE SCALE GENOMIC DNA]</scope>
    <source>
        <strain evidence="3">TFB10046</strain>
    </source>
</reference>
<protein>
    <submittedName>
        <fullName evidence="2">Uncharacterized protein</fullName>
    </submittedName>
</protein>
<gene>
    <name evidence="2" type="ORF">AURDEDRAFT_131260</name>
</gene>
<dbReference type="EMBL" id="JH687970">
    <property type="protein sequence ID" value="EJD34268.1"/>
    <property type="molecule type" value="Genomic_DNA"/>
</dbReference>
<proteinExistence type="predicted"/>
<dbReference type="KEGG" id="adl:AURDEDRAFT_131260"/>
<feature type="region of interest" description="Disordered" evidence="1">
    <location>
        <begin position="1"/>
        <end position="43"/>
    </location>
</feature>
<keyword evidence="3" id="KW-1185">Reference proteome</keyword>
<evidence type="ECO:0000313" key="2">
    <source>
        <dbReference type="EMBL" id="EJD34268.1"/>
    </source>
</evidence>
<sequence>METATQEARPTPTSASTVHAPEDAAPPAGDGSNETVVPARPLVPLPTLTPGQVALNTLRRAYAENAKPIDLGDDMDKEDVPSDDEWSETVWNLVACVAQLAPLDSYYEPMGSNWVFNLGIVGQFERALTQLAHTAEAAYVQLAVQEGKRVISPQWHVPLLVIVSDEFSNPGEATRVFRHIVGWIKHVRSHVEILLGYSETDVHFDSFAETTVCGLLSDPQRNTNPSLALVEGKWKPRDTIEVVKMLHAPTLARAPKRRTTAHEEDSQMVSFHGAPFKAEAISMGAQPPMSPRRAGPASSIALELVPASPVTQKLAAEPADADRHWHSSRRFPPDAIDKYGCPLLVNQRTLEWIEEQEAKQSALQAARASPAPSSLVSQGQASASGAPPSSAAPSSRSSSVAPANIAHHVGSHSHAALADVSRIPLQRRIASAATGVDWFYVPNVLDYFAQRDEYQLDVEGRPLSTGYADDTEWRAKLVYPYGILKQFKERLTARQSNDKELVEMAVRYGCGFRTLIPQSSSPTAADPSPVEGFSTKGEYFRAHGHQIVEELRL</sequence>
<feature type="region of interest" description="Disordered" evidence="1">
    <location>
        <begin position="363"/>
        <end position="401"/>
    </location>
</feature>
<name>J0WPC3_AURST</name>
<accession>J0WPC3</accession>
<feature type="compositionally biased region" description="Basic and acidic residues" evidence="1">
    <location>
        <begin position="320"/>
        <end position="332"/>
    </location>
</feature>
<feature type="region of interest" description="Disordered" evidence="1">
    <location>
        <begin position="313"/>
        <end position="332"/>
    </location>
</feature>
<feature type="compositionally biased region" description="Low complexity" evidence="1">
    <location>
        <begin position="373"/>
        <end position="401"/>
    </location>
</feature>